<gene>
    <name evidence="1" type="ORF">AVEN_229514_1</name>
</gene>
<comment type="caution">
    <text evidence="1">The sequence shown here is derived from an EMBL/GenBank/DDBJ whole genome shotgun (WGS) entry which is preliminary data.</text>
</comment>
<dbReference type="AlphaFoldDB" id="A0A4Y2EGS4"/>
<evidence type="ECO:0000313" key="1">
    <source>
        <dbReference type="EMBL" id="GBM28330.1"/>
    </source>
</evidence>
<protein>
    <submittedName>
        <fullName evidence="1">Uncharacterized protein</fullName>
    </submittedName>
</protein>
<evidence type="ECO:0000313" key="2">
    <source>
        <dbReference type="Proteomes" id="UP000499080"/>
    </source>
</evidence>
<proteinExistence type="predicted"/>
<organism evidence="1 2">
    <name type="scientific">Araneus ventricosus</name>
    <name type="common">Orbweaver spider</name>
    <name type="synonym">Epeira ventricosa</name>
    <dbReference type="NCBI Taxonomy" id="182803"/>
    <lineage>
        <taxon>Eukaryota</taxon>
        <taxon>Metazoa</taxon>
        <taxon>Ecdysozoa</taxon>
        <taxon>Arthropoda</taxon>
        <taxon>Chelicerata</taxon>
        <taxon>Arachnida</taxon>
        <taxon>Araneae</taxon>
        <taxon>Araneomorphae</taxon>
        <taxon>Entelegynae</taxon>
        <taxon>Araneoidea</taxon>
        <taxon>Araneidae</taxon>
        <taxon>Araneus</taxon>
    </lineage>
</organism>
<dbReference type="EMBL" id="BGPR01000609">
    <property type="protein sequence ID" value="GBM28330.1"/>
    <property type="molecule type" value="Genomic_DNA"/>
</dbReference>
<reference evidence="1 2" key="1">
    <citation type="journal article" date="2019" name="Sci. Rep.">
        <title>Orb-weaving spider Araneus ventricosus genome elucidates the spidroin gene catalogue.</title>
        <authorList>
            <person name="Kono N."/>
            <person name="Nakamura H."/>
            <person name="Ohtoshi R."/>
            <person name="Moran D.A.P."/>
            <person name="Shinohara A."/>
            <person name="Yoshida Y."/>
            <person name="Fujiwara M."/>
            <person name="Mori M."/>
            <person name="Tomita M."/>
            <person name="Arakawa K."/>
        </authorList>
    </citation>
    <scope>NUCLEOTIDE SEQUENCE [LARGE SCALE GENOMIC DNA]</scope>
</reference>
<accession>A0A4Y2EGS4</accession>
<keyword evidence="2" id="KW-1185">Reference proteome</keyword>
<dbReference type="OrthoDB" id="5827962at2759"/>
<name>A0A4Y2EGS4_ARAVE</name>
<dbReference type="Proteomes" id="UP000499080">
    <property type="component" value="Unassembled WGS sequence"/>
</dbReference>
<sequence>MNYHFIPSVQHMAGVKIALAMYYDKDIENVLEAEIKLPFRDRCLERDRLELWNLIEMKTVEKLSFLPNLLNVKLSKCIRPIHEETCQWIRDHKSLLKLSFANCYLTCKTILCWKVNGTINRMKTAKKLVQDKNIDAKTRFAIACTYFLEGEVLSLWYRNNKVNVLSIPRNATNAAMRFWMKHLRKGYWRKNSWKAMINRYFEIPSIKRSEIPLRISCFFPYLSSEAKKGYFPYLDYGSVCHQDDFRLCMQIMDERERMELFSTYPAYSLFCCLDWPFQSLFMEMAHRLWSHMNQYQFHAVLDHIVMNYILKGLDGFDYVELLKEFWRLIPASFKAEIKKTKKYFLAIHVALNYDKENTSLSLPETLEKYVW</sequence>